<feature type="compositionally biased region" description="Basic residues" evidence="1">
    <location>
        <begin position="72"/>
        <end position="92"/>
    </location>
</feature>
<feature type="region of interest" description="Disordered" evidence="1">
    <location>
        <begin position="57"/>
        <end position="92"/>
    </location>
</feature>
<evidence type="ECO:0000313" key="3">
    <source>
        <dbReference type="Proteomes" id="UP000006038"/>
    </source>
</evidence>
<evidence type="ECO:0000256" key="1">
    <source>
        <dbReference type="SAM" id="MobiDB-lite"/>
    </source>
</evidence>
<dbReference type="AlphaFoldDB" id="J3L0Z3"/>
<evidence type="ECO:0000313" key="2">
    <source>
        <dbReference type="EnsemblPlants" id="OB01G28990.1"/>
    </source>
</evidence>
<dbReference type="EnsemblPlants" id="OB01G28990.1">
    <property type="protein sequence ID" value="OB01G28990.1"/>
    <property type="gene ID" value="OB01G28990"/>
</dbReference>
<reference evidence="2" key="2">
    <citation type="submission" date="2013-04" db="UniProtKB">
        <authorList>
            <consortium name="EnsemblPlants"/>
        </authorList>
    </citation>
    <scope>IDENTIFICATION</scope>
</reference>
<dbReference type="Gramene" id="OB01G28990.1">
    <property type="protein sequence ID" value="OB01G28990.1"/>
    <property type="gene ID" value="OB01G28990"/>
</dbReference>
<protein>
    <submittedName>
        <fullName evidence="2">Uncharacterized protein</fullName>
    </submittedName>
</protein>
<dbReference type="HOGENOM" id="CLU_2419522_0_0_1"/>
<name>J3L0Z3_ORYBR</name>
<reference evidence="2" key="1">
    <citation type="journal article" date="2013" name="Nat. Commun.">
        <title>Whole-genome sequencing of Oryza brachyantha reveals mechanisms underlying Oryza genome evolution.</title>
        <authorList>
            <person name="Chen J."/>
            <person name="Huang Q."/>
            <person name="Gao D."/>
            <person name="Wang J."/>
            <person name="Lang Y."/>
            <person name="Liu T."/>
            <person name="Li B."/>
            <person name="Bai Z."/>
            <person name="Luis Goicoechea J."/>
            <person name="Liang C."/>
            <person name="Chen C."/>
            <person name="Zhang W."/>
            <person name="Sun S."/>
            <person name="Liao Y."/>
            <person name="Zhang X."/>
            <person name="Yang L."/>
            <person name="Song C."/>
            <person name="Wang M."/>
            <person name="Shi J."/>
            <person name="Liu G."/>
            <person name="Liu J."/>
            <person name="Zhou H."/>
            <person name="Zhou W."/>
            <person name="Yu Q."/>
            <person name="An N."/>
            <person name="Chen Y."/>
            <person name="Cai Q."/>
            <person name="Wang B."/>
            <person name="Liu B."/>
            <person name="Min J."/>
            <person name="Huang Y."/>
            <person name="Wu H."/>
            <person name="Li Z."/>
            <person name="Zhang Y."/>
            <person name="Yin Y."/>
            <person name="Song W."/>
            <person name="Jiang J."/>
            <person name="Jackson S.A."/>
            <person name="Wing R.A."/>
            <person name="Wang J."/>
            <person name="Chen M."/>
        </authorList>
    </citation>
    <scope>NUCLEOTIDE SEQUENCE [LARGE SCALE GENOMIC DNA]</scope>
    <source>
        <strain evidence="2">cv. IRGC 101232</strain>
    </source>
</reference>
<accession>J3L0Z3</accession>
<keyword evidence="3" id="KW-1185">Reference proteome</keyword>
<dbReference type="Proteomes" id="UP000006038">
    <property type="component" value="Chromosome 1"/>
</dbReference>
<proteinExistence type="predicted"/>
<sequence length="92" mass="10242">MHMKMYGFTEEPKHTSTKRILTHQATINNRSVMFANATKQKNKLKGKALDALALGERAPAGGVGGDAGPQPRPRHRAVQGRQRLQPRGRRCR</sequence>
<organism evidence="2">
    <name type="scientific">Oryza brachyantha</name>
    <name type="common">malo sina</name>
    <dbReference type="NCBI Taxonomy" id="4533"/>
    <lineage>
        <taxon>Eukaryota</taxon>
        <taxon>Viridiplantae</taxon>
        <taxon>Streptophyta</taxon>
        <taxon>Embryophyta</taxon>
        <taxon>Tracheophyta</taxon>
        <taxon>Spermatophyta</taxon>
        <taxon>Magnoliopsida</taxon>
        <taxon>Liliopsida</taxon>
        <taxon>Poales</taxon>
        <taxon>Poaceae</taxon>
        <taxon>BOP clade</taxon>
        <taxon>Oryzoideae</taxon>
        <taxon>Oryzeae</taxon>
        <taxon>Oryzinae</taxon>
        <taxon>Oryza</taxon>
    </lineage>
</organism>